<dbReference type="AlphaFoldDB" id="T1JIC3"/>
<dbReference type="HOGENOM" id="CLU_086389_0_0_1"/>
<dbReference type="EMBL" id="JH431789">
    <property type="status" value="NOT_ANNOTATED_CDS"/>
    <property type="molecule type" value="Genomic_DNA"/>
</dbReference>
<dbReference type="PhylomeDB" id="T1JIC3"/>
<sequence length="248" mass="27677">MTVMEFFGCALTAFGCPTAMFLLTIAKDPVRIILLIASAFFWLLSLLISSLLWFVVIPLRQHLVFGLVFSVLFQEMFRIFYYILLRKAEVGLKKVTEAAQMSNRHTLSYVSGLGFGLMAGLFSLINVLADSIGPGTVGIKGGSDLFFITSAFTTLAFILVHVFWGIISFHALDCRRYWKNAVIVIIHMTISLLTLLNSKRYYAATLIPIYLVVISMGIWAFFTIGGSLKGLKCCLKCKSTQLIVEENQ</sequence>
<evidence type="ECO:0000256" key="6">
    <source>
        <dbReference type="ARBA" id="ARBA00023136"/>
    </source>
</evidence>
<feature type="transmembrane region" description="Helical" evidence="7">
    <location>
        <begin position="6"/>
        <end position="25"/>
    </location>
</feature>
<reference evidence="9" key="1">
    <citation type="submission" date="2011-05" db="EMBL/GenBank/DDBJ databases">
        <authorList>
            <person name="Richards S.R."/>
            <person name="Qu J."/>
            <person name="Jiang H."/>
            <person name="Jhangiani S.N."/>
            <person name="Agravi P."/>
            <person name="Goodspeed R."/>
            <person name="Gross S."/>
            <person name="Mandapat C."/>
            <person name="Jackson L."/>
            <person name="Mathew T."/>
            <person name="Pu L."/>
            <person name="Thornton R."/>
            <person name="Saada N."/>
            <person name="Wilczek-Boney K.B."/>
            <person name="Lee S."/>
            <person name="Kovar C."/>
            <person name="Wu Y."/>
            <person name="Scherer S.E."/>
            <person name="Worley K.C."/>
            <person name="Muzny D.M."/>
            <person name="Gibbs R."/>
        </authorList>
    </citation>
    <scope>NUCLEOTIDE SEQUENCE</scope>
    <source>
        <strain evidence="9">Brora</strain>
    </source>
</reference>
<evidence type="ECO:0000256" key="3">
    <source>
        <dbReference type="ARBA" id="ARBA00022692"/>
    </source>
</evidence>
<organism evidence="8 9">
    <name type="scientific">Strigamia maritima</name>
    <name type="common">European centipede</name>
    <name type="synonym">Geophilus maritimus</name>
    <dbReference type="NCBI Taxonomy" id="126957"/>
    <lineage>
        <taxon>Eukaryota</taxon>
        <taxon>Metazoa</taxon>
        <taxon>Ecdysozoa</taxon>
        <taxon>Arthropoda</taxon>
        <taxon>Myriapoda</taxon>
        <taxon>Chilopoda</taxon>
        <taxon>Pleurostigmophora</taxon>
        <taxon>Geophilomorpha</taxon>
        <taxon>Linotaeniidae</taxon>
        <taxon>Strigamia</taxon>
    </lineage>
</organism>
<keyword evidence="4" id="KW-0914">Notch signaling pathway</keyword>
<dbReference type="Pfam" id="PF06105">
    <property type="entry name" value="Aph-1"/>
    <property type="match status" value="1"/>
</dbReference>
<dbReference type="eggNOG" id="KOG3972">
    <property type="taxonomic scope" value="Eukaryota"/>
</dbReference>
<evidence type="ECO:0000256" key="4">
    <source>
        <dbReference type="ARBA" id="ARBA00022976"/>
    </source>
</evidence>
<protein>
    <recommendedName>
        <fullName evidence="10">Gamma-secretase subunit Aph-1</fullName>
    </recommendedName>
</protein>
<dbReference type="Proteomes" id="UP000014500">
    <property type="component" value="Unassembled WGS sequence"/>
</dbReference>
<keyword evidence="9" id="KW-1185">Reference proteome</keyword>
<keyword evidence="6 7" id="KW-0472">Membrane</keyword>
<evidence type="ECO:0000256" key="2">
    <source>
        <dbReference type="ARBA" id="ARBA00005577"/>
    </source>
</evidence>
<reference evidence="8" key="2">
    <citation type="submission" date="2015-02" db="UniProtKB">
        <authorList>
            <consortium name="EnsemblMetazoa"/>
        </authorList>
    </citation>
    <scope>IDENTIFICATION</scope>
</reference>
<dbReference type="EnsemblMetazoa" id="SMAR013604-RA">
    <property type="protein sequence ID" value="SMAR013604-PA"/>
    <property type="gene ID" value="SMAR013604"/>
</dbReference>
<feature type="transmembrane region" description="Helical" evidence="7">
    <location>
        <begin position="177"/>
        <end position="196"/>
    </location>
</feature>
<feature type="transmembrane region" description="Helical" evidence="7">
    <location>
        <begin position="145"/>
        <end position="165"/>
    </location>
</feature>
<evidence type="ECO:0000313" key="8">
    <source>
        <dbReference type="EnsemblMetazoa" id="SMAR013604-PA"/>
    </source>
</evidence>
<name>T1JIC3_STRMM</name>
<feature type="transmembrane region" description="Helical" evidence="7">
    <location>
        <begin position="32"/>
        <end position="57"/>
    </location>
</feature>
<dbReference type="PANTHER" id="PTHR12889">
    <property type="entry name" value="GAMMA-SECRETASE SUBUNIT APH-1"/>
    <property type="match status" value="1"/>
</dbReference>
<evidence type="ECO:0000256" key="5">
    <source>
        <dbReference type="ARBA" id="ARBA00022989"/>
    </source>
</evidence>
<dbReference type="GO" id="GO:0016485">
    <property type="term" value="P:protein processing"/>
    <property type="evidence" value="ECO:0007669"/>
    <property type="project" value="InterPro"/>
</dbReference>
<keyword evidence="3 7" id="KW-0812">Transmembrane</keyword>
<keyword evidence="5 7" id="KW-1133">Transmembrane helix</keyword>
<feature type="transmembrane region" description="Helical" evidence="7">
    <location>
        <begin position="202"/>
        <end position="222"/>
    </location>
</feature>
<dbReference type="GO" id="GO:0007219">
    <property type="term" value="P:Notch signaling pathway"/>
    <property type="evidence" value="ECO:0007669"/>
    <property type="project" value="UniProtKB-KW"/>
</dbReference>
<evidence type="ECO:0000256" key="7">
    <source>
        <dbReference type="SAM" id="Phobius"/>
    </source>
</evidence>
<accession>T1JIC3</accession>
<evidence type="ECO:0000256" key="1">
    <source>
        <dbReference type="ARBA" id="ARBA00004141"/>
    </source>
</evidence>
<comment type="similarity">
    <text evidence="2">Belongs to the APH-1 family.</text>
</comment>
<dbReference type="GO" id="GO:0016020">
    <property type="term" value="C:membrane"/>
    <property type="evidence" value="ECO:0007669"/>
    <property type="project" value="UniProtKB-SubCell"/>
</dbReference>
<dbReference type="InterPro" id="IPR009294">
    <property type="entry name" value="Aph-1"/>
</dbReference>
<proteinExistence type="inferred from homology"/>
<comment type="subcellular location">
    <subcellularLocation>
        <location evidence="1">Membrane</location>
        <topology evidence="1">Multi-pass membrane protein</topology>
    </subcellularLocation>
</comment>
<evidence type="ECO:0000313" key="9">
    <source>
        <dbReference type="Proteomes" id="UP000014500"/>
    </source>
</evidence>
<feature type="transmembrane region" description="Helical" evidence="7">
    <location>
        <begin position="106"/>
        <end position="125"/>
    </location>
</feature>
<dbReference type="STRING" id="126957.T1JIC3"/>
<evidence type="ECO:0008006" key="10">
    <source>
        <dbReference type="Google" id="ProtNLM"/>
    </source>
</evidence>
<feature type="transmembrane region" description="Helical" evidence="7">
    <location>
        <begin position="63"/>
        <end position="85"/>
    </location>
</feature>
<dbReference type="OMA" id="DTNNYLH"/>